<dbReference type="Proteomes" id="UP000694523">
    <property type="component" value="Unplaced"/>
</dbReference>
<comment type="subcellular location">
    <subcellularLocation>
        <location evidence="1 13">Cell membrane</location>
        <topology evidence="1 13">Multi-pass membrane protein</topology>
    </subcellularLocation>
</comment>
<dbReference type="PANTHER" id="PTHR12424">
    <property type="entry name" value="TWEETY-RELATED"/>
    <property type="match status" value="1"/>
</dbReference>
<evidence type="ECO:0000256" key="6">
    <source>
        <dbReference type="ARBA" id="ARBA00022989"/>
    </source>
</evidence>
<feature type="transmembrane region" description="Helical" evidence="13">
    <location>
        <begin position="59"/>
        <end position="83"/>
    </location>
</feature>
<protein>
    <recommendedName>
        <fullName evidence="13">Protein tweety homolog</fullName>
    </recommendedName>
</protein>
<evidence type="ECO:0000256" key="9">
    <source>
        <dbReference type="ARBA" id="ARBA00023173"/>
    </source>
</evidence>
<keyword evidence="8 13" id="KW-0472">Membrane</keyword>
<keyword evidence="7 13" id="KW-0406">Ion transport</keyword>
<dbReference type="PANTHER" id="PTHR12424:SF17">
    <property type="entry name" value="PROTEIN TWEETY HOMOLOG 2-LIKE"/>
    <property type="match status" value="1"/>
</dbReference>
<feature type="transmembrane region" description="Helical" evidence="13">
    <location>
        <begin position="103"/>
        <end position="123"/>
    </location>
</feature>
<dbReference type="CDD" id="cd07912">
    <property type="entry name" value="Tweety_N"/>
    <property type="match status" value="1"/>
</dbReference>
<keyword evidence="11 13" id="KW-0868">Chloride</keyword>
<dbReference type="InterPro" id="IPR006990">
    <property type="entry name" value="Tweety"/>
</dbReference>
<dbReference type="GO" id="GO:0072320">
    <property type="term" value="F:volume-sensitive chloride channel activity"/>
    <property type="evidence" value="ECO:0007669"/>
    <property type="project" value="TreeGrafter"/>
</dbReference>
<keyword evidence="5 13" id="KW-0812">Transmembrane</keyword>
<feature type="transmembrane region" description="Helical" evidence="13">
    <location>
        <begin position="225"/>
        <end position="245"/>
    </location>
</feature>
<keyword evidence="15" id="KW-1185">Reference proteome</keyword>
<evidence type="ECO:0000256" key="2">
    <source>
        <dbReference type="ARBA" id="ARBA00009849"/>
    </source>
</evidence>
<evidence type="ECO:0000256" key="1">
    <source>
        <dbReference type="ARBA" id="ARBA00004651"/>
    </source>
</evidence>
<organism evidence="14 15">
    <name type="scientific">Neogobius melanostomus</name>
    <name type="common">round goby</name>
    <dbReference type="NCBI Taxonomy" id="47308"/>
    <lineage>
        <taxon>Eukaryota</taxon>
        <taxon>Metazoa</taxon>
        <taxon>Chordata</taxon>
        <taxon>Craniata</taxon>
        <taxon>Vertebrata</taxon>
        <taxon>Euteleostomi</taxon>
        <taxon>Actinopterygii</taxon>
        <taxon>Neopterygii</taxon>
        <taxon>Teleostei</taxon>
        <taxon>Neoteleostei</taxon>
        <taxon>Acanthomorphata</taxon>
        <taxon>Gobiaria</taxon>
        <taxon>Gobiiformes</taxon>
        <taxon>Gobioidei</taxon>
        <taxon>Gobiidae</taxon>
        <taxon>Benthophilinae</taxon>
        <taxon>Neogobiini</taxon>
        <taxon>Neogobius</taxon>
    </lineage>
</organism>
<evidence type="ECO:0000256" key="13">
    <source>
        <dbReference type="RuleBase" id="RU361114"/>
    </source>
</evidence>
<reference evidence="14" key="2">
    <citation type="submission" date="2025-09" db="UniProtKB">
        <authorList>
            <consortium name="Ensembl"/>
        </authorList>
    </citation>
    <scope>IDENTIFICATION</scope>
</reference>
<evidence type="ECO:0000256" key="8">
    <source>
        <dbReference type="ARBA" id="ARBA00023136"/>
    </source>
</evidence>
<name>A0A8C6U2B4_9GOBI</name>
<evidence type="ECO:0000256" key="12">
    <source>
        <dbReference type="ARBA" id="ARBA00023303"/>
    </source>
</evidence>
<dbReference type="GO" id="GO:0005886">
    <property type="term" value="C:plasma membrane"/>
    <property type="evidence" value="ECO:0007669"/>
    <property type="project" value="UniProtKB-SubCell"/>
</dbReference>
<feature type="transmembrane region" description="Helical" evidence="13">
    <location>
        <begin position="402"/>
        <end position="426"/>
    </location>
</feature>
<evidence type="ECO:0000256" key="11">
    <source>
        <dbReference type="ARBA" id="ARBA00023214"/>
    </source>
</evidence>
<feature type="transmembrane region" description="Helical" evidence="13">
    <location>
        <begin position="252"/>
        <end position="272"/>
    </location>
</feature>
<dbReference type="AlphaFoldDB" id="A0A8C6U2B4"/>
<comment type="function">
    <text evidence="13">Probable chloride channel.</text>
</comment>
<evidence type="ECO:0000256" key="7">
    <source>
        <dbReference type="ARBA" id="ARBA00023065"/>
    </source>
</evidence>
<evidence type="ECO:0000256" key="4">
    <source>
        <dbReference type="ARBA" id="ARBA00022475"/>
    </source>
</evidence>
<evidence type="ECO:0000256" key="3">
    <source>
        <dbReference type="ARBA" id="ARBA00022448"/>
    </source>
</evidence>
<evidence type="ECO:0000313" key="15">
    <source>
        <dbReference type="Proteomes" id="UP000694523"/>
    </source>
</evidence>
<keyword evidence="12 13" id="KW-0407">Ion channel</keyword>
<keyword evidence="4" id="KW-1003">Cell membrane</keyword>
<keyword evidence="6 13" id="KW-1133">Transmembrane helix</keyword>
<dbReference type="GO" id="GO:0034707">
    <property type="term" value="C:chloride channel complex"/>
    <property type="evidence" value="ECO:0007669"/>
    <property type="project" value="UniProtKB-UniRule"/>
</dbReference>
<evidence type="ECO:0000256" key="10">
    <source>
        <dbReference type="ARBA" id="ARBA00023180"/>
    </source>
</evidence>
<evidence type="ECO:0000313" key="14">
    <source>
        <dbReference type="Ensembl" id="ENSNMLP00000028350.1"/>
    </source>
</evidence>
<keyword evidence="3 13" id="KW-0813">Transport</keyword>
<dbReference type="GO" id="GO:0005229">
    <property type="term" value="F:intracellularly calcium-gated chloride channel activity"/>
    <property type="evidence" value="ECO:0007669"/>
    <property type="project" value="TreeGrafter"/>
</dbReference>
<evidence type="ECO:0000256" key="5">
    <source>
        <dbReference type="ARBA" id="ARBA00022692"/>
    </source>
</evidence>
<reference evidence="14" key="1">
    <citation type="submission" date="2025-08" db="UniProtKB">
        <authorList>
            <consortium name="Ensembl"/>
        </authorList>
    </citation>
    <scope>IDENTIFICATION</scope>
</reference>
<comment type="similarity">
    <text evidence="2 13">Belongs to the tweety family.</text>
</comment>
<dbReference type="Pfam" id="PF04906">
    <property type="entry name" value="Tweety"/>
    <property type="match status" value="1"/>
</dbReference>
<dbReference type="Ensembl" id="ENSNMLT00000031663.1">
    <property type="protein sequence ID" value="ENSNMLP00000028350.1"/>
    <property type="gene ID" value="ENSNMLG00000018008.1"/>
</dbReference>
<accession>A0A8C6U2B4</accession>
<keyword evidence="10" id="KW-0325">Glycoprotein</keyword>
<sequence length="546" mass="61211">MAAIDHSTPGPGPEMATARLDYVAPWWTYWLHNFPHLNFVFQSVDNTFKPEEPSYQQSVIVFAFIGAAGLCLSLLLLAVYLLWLCVCRQDIDEETKRPNTCCVTWAAVFSGLIICSAVGVGFYGNSETNDGMYQLTYSLYNANHTLGSINNMVSEQSREDDIFQHLERLDEIFSMRPDLLQSLRFMQLMVNNVIQEMTALPDLSAANGDLGAVADQTAFVEYYRWLTYLLLLIFDLVICLTLCLGMAKQSRWLLILIMGLVVLSMVLSWVSLGAGMATAVGTSDFCVSPDKFIVNQTKDFLTADVAHYYLFCSPNLPNPFQQSLTICHRSVTTMQIQVQNLLRLTVPIFPSAEKDLLGIQRLLNSTEFSLHQLTALLDCRGIHKDYVDALIGMCYDGVEGVLYLSLFSLLAAGALSAMLCTTLRVWTLMGSRDREYDDIDEEDPFNPQARRLSYNPRRSNIHSFCSYTSSIGSQTSFPPPPQSASNTLQPPEYMNQAMLFGGSPRYENMPLIGRGSPPPSYSPSMRTPYMSMTEAQIRHFGTDFQI</sequence>
<keyword evidence="9 13" id="KW-0869">Chloride channel</keyword>
<proteinExistence type="inferred from homology"/>